<accession>J9EBM3</accession>
<dbReference type="EMBL" id="CH478283">
    <property type="protein sequence ID" value="EJY58101.1"/>
    <property type="molecule type" value="Genomic_DNA"/>
</dbReference>
<dbReference type="HOGENOM" id="CLU_2607938_0_0_1"/>
<keyword evidence="1" id="KW-1133">Transmembrane helix</keyword>
<keyword evidence="1" id="KW-0472">Membrane</keyword>
<dbReference type="AlphaFoldDB" id="J9EBM3"/>
<evidence type="ECO:0000313" key="2">
    <source>
        <dbReference type="EMBL" id="EJY58101.1"/>
    </source>
</evidence>
<dbReference type="Proteomes" id="UP000682892">
    <property type="component" value="Unassembled WGS sequence"/>
</dbReference>
<reference evidence="2" key="3">
    <citation type="submission" date="2012-09" db="EMBL/GenBank/DDBJ databases">
        <authorList>
            <consortium name="VectorBase"/>
        </authorList>
    </citation>
    <scope>NUCLEOTIDE SEQUENCE</scope>
    <source>
        <strain evidence="2">Liverpool</strain>
    </source>
</reference>
<feature type="transmembrane region" description="Helical" evidence="1">
    <location>
        <begin position="31"/>
        <end position="50"/>
    </location>
</feature>
<proteinExistence type="predicted"/>
<protein>
    <submittedName>
        <fullName evidence="2">AAEL016961-PA</fullName>
    </submittedName>
</protein>
<reference evidence="2" key="2">
    <citation type="journal article" date="2007" name="Science">
        <title>Genome sequence of Aedes aegypti, a major arbovirus vector.</title>
        <authorList>
            <person name="Nene V."/>
            <person name="Wortman J.R."/>
            <person name="Lawson D."/>
            <person name="Haas B."/>
            <person name="Kodira C."/>
            <person name="Tu Z.J."/>
            <person name="Loftus B."/>
            <person name="Xi Z."/>
            <person name="Megy K."/>
            <person name="Grabherr M."/>
            <person name="Ren Q."/>
            <person name="Zdobnov E.M."/>
            <person name="Lobo N.F."/>
            <person name="Campbell K.S."/>
            <person name="Brown S.E."/>
            <person name="Bonaldo M.F."/>
            <person name="Zhu J."/>
            <person name="Sinkins S.P."/>
            <person name="Hogenkamp D.G."/>
            <person name="Amedeo P."/>
            <person name="Arensburger P."/>
            <person name="Atkinson P.W."/>
            <person name="Bidwell S."/>
            <person name="Biedler J."/>
            <person name="Birney E."/>
            <person name="Bruggner R.V."/>
            <person name="Costas J."/>
            <person name="Coy M.R."/>
            <person name="Crabtree J."/>
            <person name="Crawford M."/>
            <person name="Debruyn B."/>
            <person name="Decaprio D."/>
            <person name="Eiglmeier K."/>
            <person name="Eisenstadt E."/>
            <person name="El-Dorry H."/>
            <person name="Gelbart W.M."/>
            <person name="Gomes S.L."/>
            <person name="Hammond M."/>
            <person name="Hannick L.I."/>
            <person name="Hogan J.R."/>
            <person name="Holmes M.H."/>
            <person name="Jaffe D."/>
            <person name="Johnston J.S."/>
            <person name="Kennedy R.C."/>
            <person name="Koo H."/>
            <person name="Kravitz S."/>
            <person name="Kriventseva E.V."/>
            <person name="Kulp D."/>
            <person name="Labutti K."/>
            <person name="Lee E."/>
            <person name="Li S."/>
            <person name="Lovin D.D."/>
            <person name="Mao C."/>
            <person name="Mauceli E."/>
            <person name="Menck C.F."/>
            <person name="Miller J.R."/>
            <person name="Montgomery P."/>
            <person name="Mori A."/>
            <person name="Nascimento A.L."/>
            <person name="Naveira H.F."/>
            <person name="Nusbaum C."/>
            <person name="O'leary S."/>
            <person name="Orvis J."/>
            <person name="Pertea M."/>
            <person name="Quesneville H."/>
            <person name="Reidenbach K.R."/>
            <person name="Rogers Y.H."/>
            <person name="Roth C.W."/>
            <person name="Schneider J.R."/>
            <person name="Schatz M."/>
            <person name="Shumway M."/>
            <person name="Stanke M."/>
            <person name="Stinson E.O."/>
            <person name="Tubio J.M."/>
            <person name="Vanzee J.P."/>
            <person name="Verjovski-Almeida S."/>
            <person name="Werner D."/>
            <person name="White O."/>
            <person name="Wyder S."/>
            <person name="Zeng Q."/>
            <person name="Zhao Q."/>
            <person name="Zhao Y."/>
            <person name="Hill C.A."/>
            <person name="Raikhel A.S."/>
            <person name="Soares M.B."/>
            <person name="Knudson D.L."/>
            <person name="Lee N.H."/>
            <person name="Galagan J."/>
            <person name="Salzberg S.L."/>
            <person name="Paulsen I.T."/>
            <person name="Dimopoulos G."/>
            <person name="Collins F.H."/>
            <person name="Birren B."/>
            <person name="Fraser-Liggett C.M."/>
            <person name="Severson D.W."/>
        </authorList>
    </citation>
    <scope>NUCLEOTIDE SEQUENCE [LARGE SCALE GENOMIC DNA]</scope>
    <source>
        <strain evidence="2">Liverpool</strain>
    </source>
</reference>
<dbReference type="PaxDb" id="7159-AAEL016961-PA"/>
<keyword evidence="1" id="KW-0812">Transmembrane</keyword>
<sequence>MPLSNNSRCKPIESIRRALAVESITRTNNEFLPFIFIIKAVAIISCFTVGRLNPLSSMFRVTDRPAFFFMRLAQDRWCS</sequence>
<gene>
    <name evidence="2" type="ORF">AaeL_AAEL016961</name>
</gene>
<evidence type="ECO:0000313" key="3">
    <source>
        <dbReference type="Proteomes" id="UP000682892"/>
    </source>
</evidence>
<name>J9EBM3_AEDAE</name>
<reference evidence="2" key="1">
    <citation type="submission" date="2005-10" db="EMBL/GenBank/DDBJ databases">
        <authorList>
            <person name="Loftus B.J."/>
            <person name="Nene V.M."/>
            <person name="Hannick L.I."/>
            <person name="Bidwell S."/>
            <person name="Haas B."/>
            <person name="Amedeo P."/>
            <person name="Orvis J."/>
            <person name="Wortman J.R."/>
            <person name="White O.R."/>
            <person name="Salzberg S."/>
            <person name="Shumway M."/>
            <person name="Koo H."/>
            <person name="Zhao Y."/>
            <person name="Holmes M."/>
            <person name="Miller J."/>
            <person name="Schatz M."/>
            <person name="Pop M."/>
            <person name="Pai G."/>
            <person name="Utterback T."/>
            <person name="Rogers Y.-H."/>
            <person name="Kravitz S."/>
            <person name="Fraser C.M."/>
        </authorList>
    </citation>
    <scope>NUCLEOTIDE SEQUENCE</scope>
    <source>
        <strain evidence="2">Liverpool</strain>
    </source>
</reference>
<evidence type="ECO:0000256" key="1">
    <source>
        <dbReference type="SAM" id="Phobius"/>
    </source>
</evidence>
<organism evidence="2 3">
    <name type="scientific">Aedes aegypti</name>
    <name type="common">Yellowfever mosquito</name>
    <name type="synonym">Culex aegypti</name>
    <dbReference type="NCBI Taxonomy" id="7159"/>
    <lineage>
        <taxon>Eukaryota</taxon>
        <taxon>Metazoa</taxon>
        <taxon>Ecdysozoa</taxon>
        <taxon>Arthropoda</taxon>
        <taxon>Hexapoda</taxon>
        <taxon>Insecta</taxon>
        <taxon>Pterygota</taxon>
        <taxon>Neoptera</taxon>
        <taxon>Endopterygota</taxon>
        <taxon>Diptera</taxon>
        <taxon>Nematocera</taxon>
        <taxon>Culicoidea</taxon>
        <taxon>Culicidae</taxon>
        <taxon>Culicinae</taxon>
        <taxon>Aedini</taxon>
        <taxon>Aedes</taxon>
        <taxon>Stegomyia</taxon>
    </lineage>
</organism>